<evidence type="ECO:0000313" key="3">
    <source>
        <dbReference type="EMBL" id="OAA93440.1"/>
    </source>
</evidence>
<keyword evidence="6" id="KW-1185">Reference proteome</keyword>
<organism evidence="3 5">
    <name type="scientific">Clostridium coskatii</name>
    <dbReference type="NCBI Taxonomy" id="1705578"/>
    <lineage>
        <taxon>Bacteria</taxon>
        <taxon>Bacillati</taxon>
        <taxon>Bacillota</taxon>
        <taxon>Clostridia</taxon>
        <taxon>Eubacteriales</taxon>
        <taxon>Clostridiaceae</taxon>
        <taxon>Clostridium</taxon>
    </lineage>
</organism>
<name>A0A166TAF8_9CLOT</name>
<evidence type="ECO:0000259" key="2">
    <source>
        <dbReference type="Pfam" id="PF01458"/>
    </source>
</evidence>
<evidence type="ECO:0000313" key="4">
    <source>
        <dbReference type="EMBL" id="OBR96229.1"/>
    </source>
</evidence>
<dbReference type="InterPro" id="IPR055346">
    <property type="entry name" value="Fe-S_cluster_assembly_SufBD"/>
</dbReference>
<dbReference type="GO" id="GO:0016226">
    <property type="term" value="P:iron-sulfur cluster assembly"/>
    <property type="evidence" value="ECO:0007669"/>
    <property type="project" value="InterPro"/>
</dbReference>
<accession>A0A166TAF8</accession>
<dbReference type="PANTHER" id="PTHR30508:SF1">
    <property type="entry name" value="UPF0051 PROTEIN ABCI8, CHLOROPLASTIC-RELATED"/>
    <property type="match status" value="1"/>
</dbReference>
<reference evidence="4 6" key="2">
    <citation type="journal article" date="2016" name="Front. Microbiol.">
        <title>Industrial Acetogenic Biocatalysts: A Comparative Metabolic and Genomic Analysis.</title>
        <authorList>
            <person name="Bengelsdorf F."/>
            <person name="Poehlein A."/>
            <person name="Sonja S."/>
            <person name="Erz C."/>
            <person name="Hummel T."/>
            <person name="Hoffmeister S."/>
            <person name="Daniel R."/>
            <person name="Durre P."/>
        </authorList>
    </citation>
    <scope>NUCLEOTIDE SEQUENCE [LARGE SCALE GENOMIC DNA]</scope>
    <source>
        <strain evidence="4 6">PTA-10522</strain>
    </source>
</reference>
<dbReference type="EMBL" id="LITQ01000012">
    <property type="protein sequence ID" value="OAA93440.1"/>
    <property type="molecule type" value="Genomic_DNA"/>
</dbReference>
<evidence type="ECO:0000313" key="5">
    <source>
        <dbReference type="Proteomes" id="UP000077384"/>
    </source>
</evidence>
<dbReference type="SUPFAM" id="SSF101960">
    <property type="entry name" value="Stabilizer of iron transporter SufD"/>
    <property type="match status" value="1"/>
</dbReference>
<dbReference type="RefSeq" id="WP_063600834.1">
    <property type="nucleotide sequence ID" value="NZ_LITQ01000012.1"/>
</dbReference>
<evidence type="ECO:0000313" key="6">
    <source>
        <dbReference type="Proteomes" id="UP000093694"/>
    </source>
</evidence>
<proteinExistence type="inferred from homology"/>
<reference evidence="3 5" key="1">
    <citation type="journal article" date="2015" name="Biotechnol. Bioeng.">
        <title>Genome sequence and phenotypic characterization of Caulobacter segnis.</title>
        <authorList>
            <person name="Patel S."/>
            <person name="Fletcher B."/>
            <person name="Scott D.C."/>
            <person name="Ely B."/>
        </authorList>
    </citation>
    <scope>NUCLEOTIDE SEQUENCE [LARGE SCALE GENOMIC DNA]</scope>
    <source>
        <strain evidence="3 5">PS02</strain>
    </source>
</reference>
<dbReference type="AlphaFoldDB" id="A0A166TAF8"/>
<dbReference type="InterPro" id="IPR000825">
    <property type="entry name" value="SUF_FeS_clus_asmbl_SufBD_core"/>
</dbReference>
<dbReference type="Pfam" id="PF01458">
    <property type="entry name" value="SUFBD_core"/>
    <property type="match status" value="1"/>
</dbReference>
<dbReference type="PANTHER" id="PTHR30508">
    <property type="entry name" value="FES CLUSTER ASSEMBLY PROTEIN SUF"/>
    <property type="match status" value="1"/>
</dbReference>
<dbReference type="Proteomes" id="UP000093694">
    <property type="component" value="Unassembled WGS sequence"/>
</dbReference>
<evidence type="ECO:0000256" key="1">
    <source>
        <dbReference type="ARBA" id="ARBA00043967"/>
    </source>
</evidence>
<feature type="domain" description="SUF system FeS cluster assembly SufBD core" evidence="2">
    <location>
        <begin position="83"/>
        <end position="304"/>
    </location>
</feature>
<dbReference type="Proteomes" id="UP000077384">
    <property type="component" value="Unassembled WGS sequence"/>
</dbReference>
<comment type="similarity">
    <text evidence="1">Belongs to the iron-sulfur cluster assembly SufBD family.</text>
</comment>
<sequence length="306" mass="33840">MLDELDKSMLSQMSGLHELPIGAYNIRRNGEKVARNTTANIDIVTKKDKPGIDIIVKPGTKGESVHIPVILTQEGLNDIVYNTFEIGEGSDVLIVAGCGIHNPGEKKSQHDGVHEFFVRKGARIKYVERHFGEGSGNGERILNPKTIIEVEEGGFAELELVQIKGVSSTKRDTEIKLHKNARAVVSERLLTYKNQDAESKINVEMVGRDSSARIISRSVARDKSKQLFHLNMSGYERCRGHIQCDSIIMDEATVQSIPRISAFHSDSQLIHEAAIGKIASDQLIKLMSLGLSEKEAEDTILKGFLK</sequence>
<dbReference type="InterPro" id="IPR037284">
    <property type="entry name" value="SUF_FeS_clus_asmbl_SufBD_sf"/>
</dbReference>
<comment type="caution">
    <text evidence="3">The sequence shown here is derived from an EMBL/GenBank/DDBJ whole genome shotgun (WGS) entry which is preliminary data.</text>
</comment>
<dbReference type="EMBL" id="LROR01000034">
    <property type="protein sequence ID" value="OBR96229.1"/>
    <property type="molecule type" value="Genomic_DNA"/>
</dbReference>
<dbReference type="PATRIC" id="fig|1705578.3.peg.4303"/>
<gene>
    <name evidence="3" type="primary">sufB</name>
    <name evidence="4" type="ORF">CLCOS_09270</name>
    <name evidence="3" type="ORF">WX73_04190</name>
</gene>
<protein>
    <submittedName>
        <fullName evidence="3">FeS cluster assembly protein SufB</fullName>
    </submittedName>
</protein>